<dbReference type="EMBL" id="BMAC01000107">
    <property type="protein sequence ID" value="GFP85520.1"/>
    <property type="molecule type" value="Genomic_DNA"/>
</dbReference>
<keyword evidence="3" id="KW-1185">Reference proteome</keyword>
<evidence type="ECO:0000313" key="2">
    <source>
        <dbReference type="EMBL" id="GFP85520.1"/>
    </source>
</evidence>
<name>A0A830BD45_9LAMI</name>
<gene>
    <name evidence="2" type="ORF">PHJA_000695700</name>
</gene>
<comment type="caution">
    <text evidence="2">The sequence shown here is derived from an EMBL/GenBank/DDBJ whole genome shotgun (WGS) entry which is preliminary data.</text>
</comment>
<dbReference type="Proteomes" id="UP000653305">
    <property type="component" value="Unassembled WGS sequence"/>
</dbReference>
<feature type="region of interest" description="Disordered" evidence="1">
    <location>
        <begin position="1"/>
        <end position="53"/>
    </location>
</feature>
<protein>
    <submittedName>
        <fullName evidence="2">Uncharacterized protein</fullName>
    </submittedName>
</protein>
<feature type="compositionally biased region" description="Low complexity" evidence="1">
    <location>
        <begin position="40"/>
        <end position="49"/>
    </location>
</feature>
<proteinExistence type="predicted"/>
<accession>A0A830BD45</accession>
<evidence type="ECO:0000313" key="3">
    <source>
        <dbReference type="Proteomes" id="UP000653305"/>
    </source>
</evidence>
<sequence>MSLLAIQDPSHQDFTSPKGEKLSSPLLLEANRSSSHDSSSDSSATGPSSPLGSQFLCKDKILLSAILPRDKADFDPDDQVTKEFLMSAHQSARAIGKAKI</sequence>
<dbReference type="AlphaFoldDB" id="A0A830BD45"/>
<evidence type="ECO:0000256" key="1">
    <source>
        <dbReference type="SAM" id="MobiDB-lite"/>
    </source>
</evidence>
<reference evidence="2" key="1">
    <citation type="submission" date="2020-07" db="EMBL/GenBank/DDBJ databases">
        <title>Ethylene signaling mediates host invasion by parasitic plants.</title>
        <authorList>
            <person name="Yoshida S."/>
        </authorList>
    </citation>
    <scope>NUCLEOTIDE SEQUENCE</scope>
    <source>
        <strain evidence="2">Okayama</strain>
    </source>
</reference>
<organism evidence="2 3">
    <name type="scientific">Phtheirospermum japonicum</name>
    <dbReference type="NCBI Taxonomy" id="374723"/>
    <lineage>
        <taxon>Eukaryota</taxon>
        <taxon>Viridiplantae</taxon>
        <taxon>Streptophyta</taxon>
        <taxon>Embryophyta</taxon>
        <taxon>Tracheophyta</taxon>
        <taxon>Spermatophyta</taxon>
        <taxon>Magnoliopsida</taxon>
        <taxon>eudicotyledons</taxon>
        <taxon>Gunneridae</taxon>
        <taxon>Pentapetalae</taxon>
        <taxon>asterids</taxon>
        <taxon>lamiids</taxon>
        <taxon>Lamiales</taxon>
        <taxon>Orobanchaceae</taxon>
        <taxon>Orobanchaceae incertae sedis</taxon>
        <taxon>Phtheirospermum</taxon>
    </lineage>
</organism>